<evidence type="ECO:0000313" key="2">
    <source>
        <dbReference type="EMBL" id="NMH27390.1"/>
    </source>
</evidence>
<dbReference type="RefSeq" id="WP_169526390.1">
    <property type="nucleotide sequence ID" value="NZ_JAAMPU010000100.1"/>
</dbReference>
<evidence type="ECO:0000313" key="3">
    <source>
        <dbReference type="Proteomes" id="UP000712080"/>
    </source>
</evidence>
<accession>A0A972JGZ1</accession>
<feature type="signal peptide" evidence="1">
    <location>
        <begin position="1"/>
        <end position="22"/>
    </location>
</feature>
<dbReference type="InterPro" id="IPR019861">
    <property type="entry name" value="PorP/SprF_Bacteroidetes"/>
</dbReference>
<dbReference type="Pfam" id="PF11751">
    <property type="entry name" value="PorP_SprF"/>
    <property type="match status" value="1"/>
</dbReference>
<organism evidence="2 3">
    <name type="scientific">Flavobacterium silvaticum</name>
    <dbReference type="NCBI Taxonomy" id="1852020"/>
    <lineage>
        <taxon>Bacteria</taxon>
        <taxon>Pseudomonadati</taxon>
        <taxon>Bacteroidota</taxon>
        <taxon>Flavobacteriia</taxon>
        <taxon>Flavobacteriales</taxon>
        <taxon>Flavobacteriaceae</taxon>
        <taxon>Flavobacterium</taxon>
    </lineage>
</organism>
<sequence>MKRNIYTISMAFFLALSIKGNAQQDPGYTQYMYNQLVINPAYAGSTGSLEAILLHRSQWVGIDGAPETQSLTVHSPLRNDKLGLGFSVVNDKLGPSSEVYINGSFSYTINLNHDTKLAFGLNAGARIMNIDWSKGRFYDENDALLNQNIDNKFMPQIGAGMFLYKENWYVGLSVPSFIKSDYYDDIAEEVDPDRLHYNLSAGYVFDLSDNLKFKPAALIRVVTGAPVTYNLSGNFMFLEKFVLGAAYRFNDSVSGLAGFQISRDFFIGYAYDHTVTDLNKYNNGTHEIFIRFQMNQKSSQIKSPRFF</sequence>
<keyword evidence="3" id="KW-1185">Reference proteome</keyword>
<proteinExistence type="predicted"/>
<feature type="chain" id="PRO_5037330239" evidence="1">
    <location>
        <begin position="23"/>
        <end position="307"/>
    </location>
</feature>
<keyword evidence="1" id="KW-0732">Signal</keyword>
<dbReference type="EMBL" id="JAAMPU010000100">
    <property type="protein sequence ID" value="NMH27390.1"/>
    <property type="molecule type" value="Genomic_DNA"/>
</dbReference>
<name>A0A972JGZ1_9FLAO</name>
<dbReference type="AlphaFoldDB" id="A0A972JGZ1"/>
<dbReference type="Proteomes" id="UP000712080">
    <property type="component" value="Unassembled WGS sequence"/>
</dbReference>
<comment type="caution">
    <text evidence="2">The sequence shown here is derived from an EMBL/GenBank/DDBJ whole genome shotgun (WGS) entry which is preliminary data.</text>
</comment>
<protein>
    <submittedName>
        <fullName evidence="2">Type IX secretion system membrane protein PorP/SprF</fullName>
    </submittedName>
</protein>
<evidence type="ECO:0000256" key="1">
    <source>
        <dbReference type="SAM" id="SignalP"/>
    </source>
</evidence>
<dbReference type="NCBIfam" id="TIGR03519">
    <property type="entry name" value="T9SS_PorP_fam"/>
    <property type="match status" value="1"/>
</dbReference>
<gene>
    <name evidence="2" type="ORF">G6047_05035</name>
</gene>
<reference evidence="2" key="1">
    <citation type="submission" date="2020-02" db="EMBL/GenBank/DDBJ databases">
        <title>Flavobacterium sp. genome.</title>
        <authorList>
            <person name="Jung H.S."/>
            <person name="Baek J.H."/>
            <person name="Jeon C.O."/>
        </authorList>
    </citation>
    <scope>NUCLEOTIDE SEQUENCE</scope>
    <source>
        <strain evidence="2">SE-s28</strain>
    </source>
</reference>